<evidence type="ECO:0000313" key="2">
    <source>
        <dbReference type="EMBL" id="WAL60931.1"/>
    </source>
</evidence>
<dbReference type="SUPFAM" id="SSF55729">
    <property type="entry name" value="Acyl-CoA N-acyltransferases (Nat)"/>
    <property type="match status" value="1"/>
</dbReference>
<dbReference type="GO" id="GO:0034069">
    <property type="term" value="F:aminoglycoside N-acetyltransferase activity"/>
    <property type="evidence" value="ECO:0007669"/>
    <property type="project" value="TreeGrafter"/>
</dbReference>
<dbReference type="PANTHER" id="PTHR37817">
    <property type="entry name" value="N-ACETYLTRANSFERASE EIS"/>
    <property type="match status" value="1"/>
</dbReference>
<dbReference type="Pfam" id="PF17668">
    <property type="entry name" value="Acetyltransf_17"/>
    <property type="match status" value="1"/>
</dbReference>
<evidence type="ECO:0000259" key="1">
    <source>
        <dbReference type="PROSITE" id="PS51186"/>
    </source>
</evidence>
<dbReference type="InterPro" id="IPR025559">
    <property type="entry name" value="Eis_dom"/>
</dbReference>
<dbReference type="RefSeq" id="WP_268610887.1">
    <property type="nucleotide sequence ID" value="NZ_CP113797.1"/>
</dbReference>
<dbReference type="AlphaFoldDB" id="A0A9E9C5B4"/>
<dbReference type="PANTHER" id="PTHR37817:SF1">
    <property type="entry name" value="N-ACETYLTRANSFERASE EIS"/>
    <property type="match status" value="1"/>
</dbReference>
<proteinExistence type="predicted"/>
<dbReference type="PROSITE" id="PS51186">
    <property type="entry name" value="GNAT"/>
    <property type="match status" value="1"/>
</dbReference>
<dbReference type="Pfam" id="PF13530">
    <property type="entry name" value="SCP2_2"/>
    <property type="match status" value="1"/>
</dbReference>
<keyword evidence="3" id="KW-1185">Reference proteome</keyword>
<accession>A0A9E9C5B4</accession>
<name>A0A9E9C5B4_9CYAN</name>
<dbReference type="GO" id="GO:0030649">
    <property type="term" value="P:aminoglycoside antibiotic catabolic process"/>
    <property type="evidence" value="ECO:0007669"/>
    <property type="project" value="TreeGrafter"/>
</dbReference>
<dbReference type="Gene3D" id="3.30.1050.10">
    <property type="entry name" value="SCP2 sterol-binding domain"/>
    <property type="match status" value="1"/>
</dbReference>
<dbReference type="EMBL" id="CP113797">
    <property type="protein sequence ID" value="WAL60931.1"/>
    <property type="molecule type" value="Genomic_DNA"/>
</dbReference>
<dbReference type="Proteomes" id="UP001163152">
    <property type="component" value="Chromosome"/>
</dbReference>
<dbReference type="InterPro" id="IPR000182">
    <property type="entry name" value="GNAT_dom"/>
</dbReference>
<dbReference type="Gene3D" id="3.40.630.30">
    <property type="match status" value="2"/>
</dbReference>
<protein>
    <submittedName>
        <fullName evidence="2">GNAT family N-acetyltransferase</fullName>
        <ecNumber evidence="2">2.3.1.-</ecNumber>
    </submittedName>
</protein>
<keyword evidence="2" id="KW-0808">Transferase</keyword>
<keyword evidence="2" id="KW-0012">Acyltransferase</keyword>
<sequence length="389" mass="43267">MAQFHYQAATGDNEIKHLSQILSQCFIGSPSESLDYINQIGASNFRTIGINKQLVGGLALIPMGQWWGGQRVTMTGIAAVGIAPEYRGGGAAITLLQQMLRELHDTGVPISVLYPATQRLYRKAGYEQGGSRVSWSMPTSAIQLRDRLLPIQSVESIEINRFVELQQAFAQRQNGHLDRHVAIWQERLKTDDKTPLYAYLIGEPPQGYVIFTQRRSVEQSTLQVRDWAVTSAEAGRSLLTFWSDHRSQIDKIGWTGAAIDPLLLLLPEQSAKQVSSMSWMLRIVNARSALEKRGYPVELETELHVELQDDWLTENNGKFVLSVSEGKGDVSPGGRGDLKLTIRGLAPLYSGWLTPLQLKWTGLLDASDSVLTIATQLFTGSCPWLPDFF</sequence>
<dbReference type="EC" id="2.3.1.-" evidence="2"/>
<dbReference type="Pfam" id="PF13527">
    <property type="entry name" value="Acetyltransf_9"/>
    <property type="match status" value="1"/>
</dbReference>
<dbReference type="InterPro" id="IPR016181">
    <property type="entry name" value="Acyl_CoA_acyltransferase"/>
</dbReference>
<dbReference type="SUPFAM" id="SSF55718">
    <property type="entry name" value="SCP-like"/>
    <property type="match status" value="1"/>
</dbReference>
<dbReference type="InterPro" id="IPR051554">
    <property type="entry name" value="Acetyltransferase_Eis"/>
</dbReference>
<reference evidence="2" key="1">
    <citation type="submission" date="2022-12" db="EMBL/GenBank/DDBJ databases">
        <title>Polyphasic identification of a Novel Hot-Spring Cyanobacterium Ocullathermofonsia sinensis gen nov. sp. nov. and Genomic Insights on its Adaptations to the Thermal Habitat.</title>
        <authorList>
            <person name="Daroch M."/>
            <person name="Tang J."/>
            <person name="Jiang Y."/>
        </authorList>
    </citation>
    <scope>NUCLEOTIDE SEQUENCE</scope>
    <source>
        <strain evidence="2">PKUAC-SCTA174</strain>
    </source>
</reference>
<dbReference type="InterPro" id="IPR041380">
    <property type="entry name" value="Acetyltransf_17"/>
</dbReference>
<dbReference type="KEGG" id="tsin:OXH18_02730"/>
<organism evidence="2 3">
    <name type="scientific">Thermocoleostomius sinensis A174</name>
    <dbReference type="NCBI Taxonomy" id="2016057"/>
    <lineage>
        <taxon>Bacteria</taxon>
        <taxon>Bacillati</taxon>
        <taxon>Cyanobacteriota</taxon>
        <taxon>Cyanophyceae</taxon>
        <taxon>Oculatellales</taxon>
        <taxon>Oculatellaceae</taxon>
        <taxon>Thermocoleostomius</taxon>
    </lineage>
</organism>
<evidence type="ECO:0000313" key="3">
    <source>
        <dbReference type="Proteomes" id="UP001163152"/>
    </source>
</evidence>
<dbReference type="InterPro" id="IPR036527">
    <property type="entry name" value="SCP2_sterol-bd_dom_sf"/>
</dbReference>
<feature type="domain" description="N-acetyltransferase" evidence="1">
    <location>
        <begin position="4"/>
        <end position="149"/>
    </location>
</feature>
<gene>
    <name evidence="2" type="ORF">OXH18_02730</name>
</gene>